<dbReference type="EMBL" id="JAHYXK010000015">
    <property type="protein sequence ID" value="MBW7468512.1"/>
    <property type="molecule type" value="Genomic_DNA"/>
</dbReference>
<accession>A0ABS7CXG8</accession>
<keyword evidence="3" id="KW-1185">Reference proteome</keyword>
<keyword evidence="1" id="KW-0732">Signal</keyword>
<organism evidence="2 3">
    <name type="scientific">Pontibacter aydingkolensis</name>
    <dbReference type="NCBI Taxonomy" id="1911536"/>
    <lineage>
        <taxon>Bacteria</taxon>
        <taxon>Pseudomonadati</taxon>
        <taxon>Bacteroidota</taxon>
        <taxon>Cytophagia</taxon>
        <taxon>Cytophagales</taxon>
        <taxon>Hymenobacteraceae</taxon>
        <taxon>Pontibacter</taxon>
    </lineage>
</organism>
<gene>
    <name evidence="2" type="ORF">K0O23_15655</name>
</gene>
<dbReference type="RefSeq" id="WP_219878383.1">
    <property type="nucleotide sequence ID" value="NZ_JAHYXK010000015.1"/>
</dbReference>
<feature type="signal peptide" evidence="1">
    <location>
        <begin position="1"/>
        <end position="19"/>
    </location>
</feature>
<evidence type="ECO:0000313" key="2">
    <source>
        <dbReference type="EMBL" id="MBW7468512.1"/>
    </source>
</evidence>
<evidence type="ECO:0000313" key="3">
    <source>
        <dbReference type="Proteomes" id="UP000813018"/>
    </source>
</evidence>
<sequence length="282" mass="31897">MRKLLLLPLVLFFSCKQSADKAVTGPPTDHAVAIEEDEDEAGKKEHIYIAYEADTTDLAPEPDTPLKLLLEGSFHKQEVWQGAEKRSWLAVFYEDGRYYLRPASLQVKPTYDPVADSDQEINGKRIISGREVISQDSNTVFFLTGLEKYKEGELDTVAFTSNIIPANKTLTYTFKGRPYSIKAYGDSTQLSEGKYSYKDYRWKVSGSKKGKRIEQTLAEDEQFEKSIYMLLWAGDLDRDGVPDLLIDISNHYNISTIALFLSSKAEKGKLYKKVAVFQTIGC</sequence>
<protein>
    <recommendedName>
        <fullName evidence="4">Lipoprotein</fullName>
    </recommendedName>
</protein>
<dbReference type="PROSITE" id="PS51257">
    <property type="entry name" value="PROKAR_LIPOPROTEIN"/>
    <property type="match status" value="1"/>
</dbReference>
<reference evidence="2 3" key="1">
    <citation type="journal article" date="2016" name="Int. J. Syst. Evol. Microbiol.">
        <title>Pontibacter aydingkolensis sp. nov., isolated from soil of a salt lake.</title>
        <authorList>
            <person name="Osman G."/>
            <person name="Zhang T."/>
            <person name="Lou K."/>
            <person name="Gao Y."/>
            <person name="Chang W."/>
            <person name="Lin Q."/>
            <person name="Yang H.M."/>
            <person name="Huo X.D."/>
            <person name="Wang N."/>
        </authorList>
    </citation>
    <scope>NUCLEOTIDE SEQUENCE [LARGE SCALE GENOMIC DNA]</scope>
    <source>
        <strain evidence="2 3">KACC 19255</strain>
    </source>
</reference>
<dbReference type="Proteomes" id="UP000813018">
    <property type="component" value="Unassembled WGS sequence"/>
</dbReference>
<evidence type="ECO:0008006" key="4">
    <source>
        <dbReference type="Google" id="ProtNLM"/>
    </source>
</evidence>
<evidence type="ECO:0000256" key="1">
    <source>
        <dbReference type="SAM" id="SignalP"/>
    </source>
</evidence>
<feature type="chain" id="PRO_5046308298" description="Lipoprotein" evidence="1">
    <location>
        <begin position="20"/>
        <end position="282"/>
    </location>
</feature>
<comment type="caution">
    <text evidence="2">The sequence shown here is derived from an EMBL/GenBank/DDBJ whole genome shotgun (WGS) entry which is preliminary data.</text>
</comment>
<name>A0ABS7CXG8_9BACT</name>
<proteinExistence type="predicted"/>